<comment type="similarity">
    <text evidence="2">Belongs to the perilipin family.</text>
</comment>
<sequence>MALVKATDAAPRAVVPISEPKVSSVDPAPTVKPASSKADNVNMESVARISKLPVVEESIKTASNIYGKVKDNNLVFRWTLGSAETAVGKVVEITSPLTKTLEEPISFFDLLLCYGLDYVEEKVPA</sequence>
<organism evidence="4 5">
    <name type="scientific">Timema podura</name>
    <name type="common">Walking stick</name>
    <dbReference type="NCBI Taxonomy" id="61482"/>
    <lineage>
        <taxon>Eukaryota</taxon>
        <taxon>Metazoa</taxon>
        <taxon>Ecdysozoa</taxon>
        <taxon>Arthropoda</taxon>
        <taxon>Hexapoda</taxon>
        <taxon>Insecta</taxon>
        <taxon>Pterygota</taxon>
        <taxon>Neoptera</taxon>
        <taxon>Polyneoptera</taxon>
        <taxon>Phasmatodea</taxon>
        <taxon>Timematodea</taxon>
        <taxon>Timematoidea</taxon>
        <taxon>Timematidae</taxon>
        <taxon>Timema</taxon>
    </lineage>
</organism>
<dbReference type="Pfam" id="PF03036">
    <property type="entry name" value="Perilipin"/>
    <property type="match status" value="1"/>
</dbReference>
<dbReference type="InterPro" id="IPR004279">
    <property type="entry name" value="Perilipin"/>
</dbReference>
<dbReference type="PANTHER" id="PTHR14024">
    <property type="entry name" value="PERILIPIN"/>
    <property type="match status" value="1"/>
</dbReference>
<keyword evidence="3" id="KW-0551">Lipid droplet</keyword>
<evidence type="ECO:0000313" key="4">
    <source>
        <dbReference type="EMBL" id="CAG2067926.1"/>
    </source>
</evidence>
<gene>
    <name evidence="4" type="ORF">TPAB3V08_LOCUS14869</name>
</gene>
<comment type="caution">
    <text evidence="4">The sequence shown here is derived from an EMBL/GenBank/DDBJ whole genome shotgun (WGS) entry which is preliminary data.</text>
</comment>
<dbReference type="Proteomes" id="UP001153148">
    <property type="component" value="Unassembled WGS sequence"/>
</dbReference>
<proteinExistence type="inferred from homology"/>
<name>A0ABN7PJH0_TIMPD</name>
<protein>
    <submittedName>
        <fullName evidence="4">Uncharacterized protein</fullName>
    </submittedName>
</protein>
<keyword evidence="5" id="KW-1185">Reference proteome</keyword>
<dbReference type="PANTHER" id="PTHR14024:SF49">
    <property type="entry name" value="LIPID STORAGE DROPLETS SURFACE-BINDING PROTEIN 1"/>
    <property type="match status" value="1"/>
</dbReference>
<evidence type="ECO:0000256" key="1">
    <source>
        <dbReference type="ARBA" id="ARBA00004502"/>
    </source>
</evidence>
<reference evidence="4" key="1">
    <citation type="submission" date="2021-03" db="EMBL/GenBank/DDBJ databases">
        <authorList>
            <person name="Tran Van P."/>
        </authorList>
    </citation>
    <scope>NUCLEOTIDE SEQUENCE</scope>
</reference>
<feature type="non-terminal residue" evidence="4">
    <location>
        <position position="125"/>
    </location>
</feature>
<evidence type="ECO:0000256" key="2">
    <source>
        <dbReference type="ARBA" id="ARBA00006311"/>
    </source>
</evidence>
<evidence type="ECO:0000313" key="5">
    <source>
        <dbReference type="Proteomes" id="UP001153148"/>
    </source>
</evidence>
<evidence type="ECO:0000256" key="3">
    <source>
        <dbReference type="ARBA" id="ARBA00022677"/>
    </source>
</evidence>
<comment type="subcellular location">
    <subcellularLocation>
        <location evidence="1">Lipid droplet</location>
    </subcellularLocation>
</comment>
<accession>A0ABN7PJH0</accession>
<dbReference type="EMBL" id="CAJPIN010078272">
    <property type="protein sequence ID" value="CAG2067926.1"/>
    <property type="molecule type" value="Genomic_DNA"/>
</dbReference>